<comment type="similarity">
    <text evidence="3">Belongs to the metallophosphoesterase superfamily. Purple acid phosphatase family.</text>
</comment>
<feature type="domain" description="Purple acid phosphatase N-terminal" evidence="6">
    <location>
        <begin position="14"/>
        <end position="102"/>
    </location>
</feature>
<dbReference type="Gene3D" id="3.60.21.10">
    <property type="match status" value="1"/>
</dbReference>
<dbReference type="SUPFAM" id="SSF56300">
    <property type="entry name" value="Metallo-dependent phosphatases"/>
    <property type="match status" value="1"/>
</dbReference>
<dbReference type="SUPFAM" id="SSF49363">
    <property type="entry name" value="Purple acid phosphatase, N-terminal domain"/>
    <property type="match status" value="1"/>
</dbReference>
<evidence type="ECO:0000256" key="3">
    <source>
        <dbReference type="RuleBase" id="RU361203"/>
    </source>
</evidence>
<keyword evidence="2" id="KW-0325">Glycoprotein</keyword>
<dbReference type="InterPro" id="IPR008963">
    <property type="entry name" value="Purple_acid_Pase-like_N"/>
</dbReference>
<evidence type="ECO:0000313" key="7">
    <source>
        <dbReference type="Proteomes" id="UP000038045"/>
    </source>
</evidence>
<dbReference type="Proteomes" id="UP000038045">
    <property type="component" value="Unplaced"/>
</dbReference>
<dbReference type="Pfam" id="PF00149">
    <property type="entry name" value="Metallophos"/>
    <property type="match status" value="1"/>
</dbReference>
<dbReference type="PANTHER" id="PTHR45867">
    <property type="entry name" value="PURPLE ACID PHOSPHATASE"/>
    <property type="match status" value="1"/>
</dbReference>
<dbReference type="AlphaFoldDB" id="A0A0N5A1P6"/>
<evidence type="ECO:0000256" key="2">
    <source>
        <dbReference type="ARBA" id="ARBA00023180"/>
    </source>
</evidence>
<accession>A0A0N5A1P6</accession>
<keyword evidence="3" id="KW-0378">Hydrolase</keyword>
<evidence type="ECO:0000259" key="5">
    <source>
        <dbReference type="Pfam" id="PF14008"/>
    </source>
</evidence>
<comment type="catalytic activity">
    <reaction evidence="3">
        <text>a phosphate monoester + H2O = an alcohol + phosphate</text>
        <dbReference type="Rhea" id="RHEA:15017"/>
        <dbReference type="ChEBI" id="CHEBI:15377"/>
        <dbReference type="ChEBI" id="CHEBI:30879"/>
        <dbReference type="ChEBI" id="CHEBI:43474"/>
        <dbReference type="ChEBI" id="CHEBI:67140"/>
        <dbReference type="EC" id="3.1.3.2"/>
    </reaction>
</comment>
<evidence type="ECO:0000259" key="6">
    <source>
        <dbReference type="Pfam" id="PF16656"/>
    </source>
</evidence>
<dbReference type="EC" id="3.1.3.2" evidence="3"/>
<evidence type="ECO:0000259" key="4">
    <source>
        <dbReference type="Pfam" id="PF00149"/>
    </source>
</evidence>
<dbReference type="PANTHER" id="PTHR45867:SF3">
    <property type="entry name" value="ACID PHOSPHATASE TYPE 7"/>
    <property type="match status" value="1"/>
</dbReference>
<dbReference type="Pfam" id="PF16656">
    <property type="entry name" value="Pur_ac_phosph_N"/>
    <property type="match status" value="1"/>
</dbReference>
<protein>
    <recommendedName>
        <fullName evidence="3">Purple acid phosphatase</fullName>
        <ecNumber evidence="3">3.1.3.2</ecNumber>
    </recommendedName>
</protein>
<feature type="domain" description="Calcineurin-like phosphoesterase" evidence="4">
    <location>
        <begin position="113"/>
        <end position="316"/>
    </location>
</feature>
<dbReference type="GO" id="GO:0003993">
    <property type="term" value="F:acid phosphatase activity"/>
    <property type="evidence" value="ECO:0007669"/>
    <property type="project" value="UniProtKB-EC"/>
</dbReference>
<sequence length="435" mass="50710">MNGNPNRGPDFSQPEQVHLSYGGDPSKLIVTWLTFDDTYNSYIEYGDNIDRLNKIIPAKVHLFEDGRKRYIHTGTITDIEPGKRYFYHVGSKYGWSPIFWFHGLKERPEGGYKYAVFGDMGNINARSLGKLQEFAQKREIDMVLHVGDFSYNLDTDSGNFGDQFFRQIEPVAAYVPYMSVVGNHESANNFSHYVNRFTMPGTDDNHFYSFNLGPTHFLVFSTEFYFYTGYGWNQIANQFNFLTNDLHTANDERGIRPWIITMGHRPAYCSTWDGDDCRFYNSIIRTGLPYTHAYGLEKLFYENGVDLEIWAHEHTYERLYPVYNRTVMKKSSNPYIDPLAPVHVISGSAGCQENTDTFDKNPGPWSAVRSSEYGFSVMHIYNKTHINFKQLSSYEDKIVDDFWIVKNHKLGYLRQESKERFLNEGISYEKYKYDF</sequence>
<organism evidence="7 8">
    <name type="scientific">Parastrongyloides trichosuri</name>
    <name type="common">Possum-specific nematode worm</name>
    <dbReference type="NCBI Taxonomy" id="131310"/>
    <lineage>
        <taxon>Eukaryota</taxon>
        <taxon>Metazoa</taxon>
        <taxon>Ecdysozoa</taxon>
        <taxon>Nematoda</taxon>
        <taxon>Chromadorea</taxon>
        <taxon>Rhabditida</taxon>
        <taxon>Tylenchina</taxon>
        <taxon>Panagrolaimomorpha</taxon>
        <taxon>Strongyloidoidea</taxon>
        <taxon>Strongyloididae</taxon>
        <taxon>Parastrongyloides</taxon>
    </lineage>
</organism>
<name>A0A0N5A1P6_PARTI</name>
<reference evidence="8" key="1">
    <citation type="submission" date="2017-02" db="UniProtKB">
        <authorList>
            <consortium name="WormBaseParasite"/>
        </authorList>
    </citation>
    <scope>IDENTIFICATION</scope>
</reference>
<dbReference type="GO" id="GO:0046872">
    <property type="term" value="F:metal ion binding"/>
    <property type="evidence" value="ECO:0007669"/>
    <property type="project" value="InterPro"/>
</dbReference>
<dbReference type="Pfam" id="PF14008">
    <property type="entry name" value="Metallophos_C"/>
    <property type="match status" value="1"/>
</dbReference>
<dbReference type="InterPro" id="IPR025733">
    <property type="entry name" value="PAPs_C"/>
</dbReference>
<keyword evidence="1" id="KW-0732">Signal</keyword>
<dbReference type="InterPro" id="IPR041792">
    <property type="entry name" value="MPP_PAP"/>
</dbReference>
<evidence type="ECO:0000256" key="1">
    <source>
        <dbReference type="ARBA" id="ARBA00022729"/>
    </source>
</evidence>
<dbReference type="CDD" id="cd00839">
    <property type="entry name" value="MPP_PAPs"/>
    <property type="match status" value="1"/>
</dbReference>
<feature type="domain" description="Purple acid phosphatase C-terminal" evidence="5">
    <location>
        <begin position="340"/>
        <end position="400"/>
    </location>
</feature>
<proteinExistence type="inferred from homology"/>
<keyword evidence="7" id="KW-1185">Reference proteome</keyword>
<evidence type="ECO:0000313" key="8">
    <source>
        <dbReference type="WBParaSite" id="PTRK_0001554500.1"/>
    </source>
</evidence>
<dbReference type="InterPro" id="IPR015914">
    <property type="entry name" value="PAPs_N"/>
</dbReference>
<dbReference type="InterPro" id="IPR004843">
    <property type="entry name" value="Calcineurin-like_PHP"/>
</dbReference>
<dbReference type="WBParaSite" id="PTRK_0001554500.1">
    <property type="protein sequence ID" value="PTRK_0001554500.1"/>
    <property type="gene ID" value="PTRK_0001554500"/>
</dbReference>
<dbReference type="InterPro" id="IPR029052">
    <property type="entry name" value="Metallo-depent_PP-like"/>
</dbReference>
<dbReference type="Gene3D" id="2.60.40.380">
    <property type="entry name" value="Purple acid phosphatase-like, N-terminal"/>
    <property type="match status" value="1"/>
</dbReference>
<dbReference type="STRING" id="131310.A0A0N5A1P6"/>